<sequence length="155" mass="17877">MIRFLLRLPLNRYVITASAIGVIGSTICIVALKYTQYSILKRPFCTMAIEQVNRNEAALRLVGEPLKIQPPNLVDKQRNRVGTNHADFWLPFHGTKRNGALHIEAEYRIENKTNNNNDGNADCHDNDGWQLKRLEMKLDDMPDKLLIVYKQKMNE</sequence>
<dbReference type="GO" id="GO:0033617">
    <property type="term" value="P:mitochondrial respiratory chain complex IV assembly"/>
    <property type="evidence" value="ECO:0007669"/>
    <property type="project" value="TreeGrafter"/>
</dbReference>
<dbReference type="EMBL" id="SDOV01000007">
    <property type="protein sequence ID" value="KAH7639590.1"/>
    <property type="molecule type" value="Genomic_DNA"/>
</dbReference>
<dbReference type="PANTHER" id="PTHR47148">
    <property type="entry name" value="CYTOCHROME C OXIDASE ASSEMBLY FACTOR 1 HOMOLOG"/>
    <property type="match status" value="1"/>
</dbReference>
<keyword evidence="1" id="KW-0472">Membrane</keyword>
<reference evidence="3" key="1">
    <citation type="submission" date="2013-05" db="EMBL/GenBank/DDBJ databases">
        <authorList>
            <person name="Yim A.K.Y."/>
            <person name="Chan T.F."/>
            <person name="Ji K.M."/>
            <person name="Liu X.Y."/>
            <person name="Zhou J.W."/>
            <person name="Li R.Q."/>
            <person name="Yang K.Y."/>
            <person name="Li J."/>
            <person name="Li M."/>
            <person name="Law P.T.W."/>
            <person name="Wu Y.L."/>
            <person name="Cai Z.L."/>
            <person name="Qin H."/>
            <person name="Bao Y."/>
            <person name="Leung R.K.K."/>
            <person name="Ng P.K.S."/>
            <person name="Zou J."/>
            <person name="Zhong X.J."/>
            <person name="Ran P.X."/>
            <person name="Zhong N.S."/>
            <person name="Liu Z.G."/>
            <person name="Tsui S.K.W."/>
        </authorList>
    </citation>
    <scope>NUCLEOTIDE SEQUENCE</scope>
    <source>
        <strain evidence="3">Derf</strain>
        <tissue evidence="3">Whole organism</tissue>
    </source>
</reference>
<reference evidence="2" key="2">
    <citation type="submission" date="2020-06" db="EMBL/GenBank/DDBJ databases">
        <authorList>
            <person name="Ji K."/>
            <person name="Li J."/>
        </authorList>
    </citation>
    <scope>NUCLEOTIDE SEQUENCE</scope>
    <source>
        <strain evidence="2">JKM2019</strain>
        <tissue evidence="2">Whole body</tissue>
    </source>
</reference>
<accession>A0A922I395</accession>
<dbReference type="Pfam" id="PF08695">
    <property type="entry name" value="Coa1"/>
    <property type="match status" value="1"/>
</dbReference>
<comment type="caution">
    <text evidence="3">The sequence shown here is derived from an EMBL/GenBank/DDBJ whole genome shotgun (WGS) entry which is preliminary data.</text>
</comment>
<keyword evidence="1" id="KW-0812">Transmembrane</keyword>
<organism evidence="3 4">
    <name type="scientific">Dermatophagoides farinae</name>
    <name type="common">American house dust mite</name>
    <dbReference type="NCBI Taxonomy" id="6954"/>
    <lineage>
        <taxon>Eukaryota</taxon>
        <taxon>Metazoa</taxon>
        <taxon>Ecdysozoa</taxon>
        <taxon>Arthropoda</taxon>
        <taxon>Chelicerata</taxon>
        <taxon>Arachnida</taxon>
        <taxon>Acari</taxon>
        <taxon>Acariformes</taxon>
        <taxon>Sarcoptiformes</taxon>
        <taxon>Astigmata</taxon>
        <taxon>Psoroptidia</taxon>
        <taxon>Analgoidea</taxon>
        <taxon>Pyroglyphidae</taxon>
        <taxon>Dermatophagoidinae</taxon>
        <taxon>Dermatophagoides</taxon>
    </lineage>
</organism>
<dbReference type="InterPro" id="IPR014807">
    <property type="entry name" value="Coa1"/>
</dbReference>
<evidence type="ECO:0000256" key="1">
    <source>
        <dbReference type="SAM" id="Phobius"/>
    </source>
</evidence>
<dbReference type="EMBL" id="ASGP02000002">
    <property type="protein sequence ID" value="KAH9521707.1"/>
    <property type="molecule type" value="Genomic_DNA"/>
</dbReference>
<protein>
    <submittedName>
        <fullName evidence="3">Cytochrome oxidase assembly protein 1</fullName>
    </submittedName>
</protein>
<dbReference type="Proteomes" id="UP000828236">
    <property type="component" value="Unassembled WGS sequence"/>
</dbReference>
<dbReference type="Proteomes" id="UP000790347">
    <property type="component" value="Unassembled WGS sequence"/>
</dbReference>
<dbReference type="AlphaFoldDB" id="A0A922I395"/>
<evidence type="ECO:0000313" key="2">
    <source>
        <dbReference type="EMBL" id="KAH7639590.1"/>
    </source>
</evidence>
<keyword evidence="1" id="KW-1133">Transmembrane helix</keyword>
<name>A0A922I395_DERFA</name>
<reference evidence="3" key="4">
    <citation type="journal article" date="2022" name="Res Sq">
        <title>Comparative Genomics Reveals Insights into the Divergent Evolution of Astigmatic Mites and Household Pest Adaptations.</title>
        <authorList>
            <person name="Xiong Q."/>
            <person name="Wan A.T.-Y."/>
            <person name="Liu X.-Y."/>
            <person name="Fung C.S.-H."/>
            <person name="Xiao X."/>
            <person name="Malainual N."/>
            <person name="Hou J."/>
            <person name="Wang L."/>
            <person name="Wang M."/>
            <person name="Yang K."/>
            <person name="Cui Y."/>
            <person name="Leung E."/>
            <person name="Nong W."/>
            <person name="Shin S.-K."/>
            <person name="Au S."/>
            <person name="Jeong K.Y."/>
            <person name="Chew F.T."/>
            <person name="Hui J."/>
            <person name="Leung T.F."/>
            <person name="Tungtrongchitr A."/>
            <person name="Zhong N."/>
            <person name="Liu Z."/>
            <person name="Tsui S."/>
        </authorList>
    </citation>
    <scope>NUCLEOTIDE SEQUENCE</scope>
    <source>
        <strain evidence="3">Derf</strain>
        <tissue evidence="3">Whole organism</tissue>
    </source>
</reference>
<evidence type="ECO:0000313" key="4">
    <source>
        <dbReference type="Proteomes" id="UP000790347"/>
    </source>
</evidence>
<reference evidence="2" key="3">
    <citation type="journal article" date="2021" name="World Allergy Organ. J.">
        <title>Chromosome-level assembly of Dermatophagoides farinae genome and transcriptome reveals two novel allergens Der f 37 and Der f 39.</title>
        <authorList>
            <person name="Chen J."/>
            <person name="Cai Z."/>
            <person name="Fan D."/>
            <person name="Hu J."/>
            <person name="Hou Y."/>
            <person name="He Y."/>
            <person name="Zhang Z."/>
            <person name="Zhao Z."/>
            <person name="Gao P."/>
            <person name="Hu W."/>
            <person name="Sun J."/>
            <person name="Li J."/>
            <person name="Ji K."/>
        </authorList>
    </citation>
    <scope>NUCLEOTIDE SEQUENCE</scope>
    <source>
        <strain evidence="2">JKM2019</strain>
    </source>
</reference>
<gene>
    <name evidence="3" type="primary">COA1</name>
    <name evidence="3" type="ORF">DERF_005339</name>
    <name evidence="2" type="ORF">HUG17_3623</name>
</gene>
<feature type="transmembrane region" description="Helical" evidence="1">
    <location>
        <begin position="12"/>
        <end position="32"/>
    </location>
</feature>
<dbReference type="PANTHER" id="PTHR47148:SF1">
    <property type="entry name" value="CYTOCHROME C OXIDASE ASSEMBLY FACTOR 1 HOMOLOG"/>
    <property type="match status" value="1"/>
</dbReference>
<dbReference type="GO" id="GO:0032981">
    <property type="term" value="P:mitochondrial respiratory chain complex I assembly"/>
    <property type="evidence" value="ECO:0007669"/>
    <property type="project" value="TreeGrafter"/>
</dbReference>
<dbReference type="GO" id="GO:0005743">
    <property type="term" value="C:mitochondrial inner membrane"/>
    <property type="evidence" value="ECO:0007669"/>
    <property type="project" value="TreeGrafter"/>
</dbReference>
<proteinExistence type="predicted"/>
<evidence type="ECO:0000313" key="3">
    <source>
        <dbReference type="EMBL" id="KAH9521707.1"/>
    </source>
</evidence>
<keyword evidence="4" id="KW-1185">Reference proteome</keyword>